<keyword evidence="3" id="KW-0996">Nickel insertion</keyword>
<sequence>MSWHGHLTLDYRRDGDRTTAHDRHDGPLRVLQRLYPEGPGVCHHVLVHPPGGIVGGDVLEVQATLQAGSHAVITTPGATRFYKSAGPEAVQSLTARVADGARLEWLPLETIAYRTCKARNEMRFELAPGAEMMGWDVLALGLPAAHEAFDNDASGAGSYTQRIELPGVWLEHGTVRADDRLLLDSPLGWAGHRVMGTLWFAAGQALPRERREALLDAAREVIGDIDLSLGVVHAGATSPHEPVVVVRALADRVEPLMRVLSVIWARWRPLAWDVAPCPPRVWRT</sequence>
<dbReference type="AlphaFoldDB" id="A0A426V8F3"/>
<dbReference type="InterPro" id="IPR002669">
    <property type="entry name" value="UreD"/>
</dbReference>
<protein>
    <recommendedName>
        <fullName evidence="3">Urease accessory protein UreD</fullName>
    </recommendedName>
</protein>
<evidence type="ECO:0000256" key="2">
    <source>
        <dbReference type="ARBA" id="ARBA00023186"/>
    </source>
</evidence>
<dbReference type="RefSeq" id="WP_125244428.1">
    <property type="nucleotide sequence ID" value="NZ_RSED01000014.1"/>
</dbReference>
<evidence type="ECO:0000313" key="4">
    <source>
        <dbReference type="EMBL" id="RRS03134.1"/>
    </source>
</evidence>
<evidence type="ECO:0000256" key="1">
    <source>
        <dbReference type="ARBA" id="ARBA00007177"/>
    </source>
</evidence>
<dbReference type="PANTHER" id="PTHR33643:SF1">
    <property type="entry name" value="UREASE ACCESSORY PROTEIN D"/>
    <property type="match status" value="1"/>
</dbReference>
<name>A0A426V8F3_9BURK</name>
<evidence type="ECO:0000256" key="3">
    <source>
        <dbReference type="HAMAP-Rule" id="MF_01384"/>
    </source>
</evidence>
<keyword evidence="5" id="KW-1185">Reference proteome</keyword>
<accession>A0A426V8F3</accession>
<comment type="caution">
    <text evidence="4">The sequence shown here is derived from an EMBL/GenBank/DDBJ whole genome shotgun (WGS) entry which is preliminary data.</text>
</comment>
<comment type="subunit">
    <text evidence="3">UreD, UreF and UreG form a complex that acts as a GTP-hydrolysis-dependent molecular chaperone, activating the urease apoprotein by helping to assemble the nickel containing metallocenter of UreC. The UreE protein probably delivers the nickel.</text>
</comment>
<gene>
    <name evidence="3" type="primary">ureD</name>
    <name evidence="4" type="ORF">EIP75_16720</name>
</gene>
<dbReference type="EMBL" id="RSED01000014">
    <property type="protein sequence ID" value="RRS03134.1"/>
    <property type="molecule type" value="Genomic_DNA"/>
</dbReference>
<dbReference type="Proteomes" id="UP000269265">
    <property type="component" value="Unassembled WGS sequence"/>
</dbReference>
<dbReference type="HAMAP" id="MF_01384">
    <property type="entry name" value="UreD"/>
    <property type="match status" value="1"/>
</dbReference>
<comment type="function">
    <text evidence="3">Required for maturation of urease via the functional incorporation of the urease nickel metallocenter.</text>
</comment>
<proteinExistence type="inferred from homology"/>
<dbReference type="PANTHER" id="PTHR33643">
    <property type="entry name" value="UREASE ACCESSORY PROTEIN D"/>
    <property type="match status" value="1"/>
</dbReference>
<comment type="similarity">
    <text evidence="1 3">Belongs to the UreD family.</text>
</comment>
<organism evidence="4 5">
    <name type="scientific">Aquabacterium soli</name>
    <dbReference type="NCBI Taxonomy" id="2493092"/>
    <lineage>
        <taxon>Bacteria</taxon>
        <taxon>Pseudomonadati</taxon>
        <taxon>Pseudomonadota</taxon>
        <taxon>Betaproteobacteria</taxon>
        <taxon>Burkholderiales</taxon>
        <taxon>Aquabacterium</taxon>
    </lineage>
</organism>
<dbReference type="GO" id="GO:0005737">
    <property type="term" value="C:cytoplasm"/>
    <property type="evidence" value="ECO:0007669"/>
    <property type="project" value="UniProtKB-SubCell"/>
</dbReference>
<dbReference type="GO" id="GO:0016151">
    <property type="term" value="F:nickel cation binding"/>
    <property type="evidence" value="ECO:0007669"/>
    <property type="project" value="UniProtKB-UniRule"/>
</dbReference>
<evidence type="ECO:0000313" key="5">
    <source>
        <dbReference type="Proteomes" id="UP000269265"/>
    </source>
</evidence>
<keyword evidence="3" id="KW-0963">Cytoplasm</keyword>
<reference evidence="4 5" key="1">
    <citation type="submission" date="2018-12" db="EMBL/GenBank/DDBJ databases">
        <title>The whole draft genome of Aquabacterium sp. SJQ9.</title>
        <authorList>
            <person name="Sun L."/>
            <person name="Gao X."/>
            <person name="Chen W."/>
            <person name="Huang K."/>
        </authorList>
    </citation>
    <scope>NUCLEOTIDE SEQUENCE [LARGE SCALE GENOMIC DNA]</scope>
    <source>
        <strain evidence="4 5">SJQ9</strain>
    </source>
</reference>
<dbReference type="OrthoDB" id="9798842at2"/>
<comment type="subcellular location">
    <subcellularLocation>
        <location evidence="3">Cytoplasm</location>
    </subcellularLocation>
</comment>
<dbReference type="Pfam" id="PF01774">
    <property type="entry name" value="UreD"/>
    <property type="match status" value="1"/>
</dbReference>
<keyword evidence="2 3" id="KW-0143">Chaperone</keyword>